<evidence type="ECO:0000313" key="2">
    <source>
        <dbReference type="EMBL" id="GGK10776.1"/>
    </source>
</evidence>
<name>A0A8J3BC12_9ACTN</name>
<organism evidence="2 3">
    <name type="scientific">Pilimelia anulata</name>
    <dbReference type="NCBI Taxonomy" id="53371"/>
    <lineage>
        <taxon>Bacteria</taxon>
        <taxon>Bacillati</taxon>
        <taxon>Actinomycetota</taxon>
        <taxon>Actinomycetes</taxon>
        <taxon>Micromonosporales</taxon>
        <taxon>Micromonosporaceae</taxon>
        <taxon>Pilimelia</taxon>
    </lineage>
</organism>
<reference evidence="2" key="2">
    <citation type="submission" date="2020-09" db="EMBL/GenBank/DDBJ databases">
        <authorList>
            <person name="Sun Q."/>
            <person name="Ohkuma M."/>
        </authorList>
    </citation>
    <scope>NUCLEOTIDE SEQUENCE</scope>
    <source>
        <strain evidence="2">JCM 3090</strain>
    </source>
</reference>
<feature type="compositionally biased region" description="Low complexity" evidence="1">
    <location>
        <begin position="7"/>
        <end position="20"/>
    </location>
</feature>
<proteinExistence type="predicted"/>
<reference evidence="2" key="1">
    <citation type="journal article" date="2014" name="Int. J. Syst. Evol. Microbiol.">
        <title>Complete genome sequence of Corynebacterium casei LMG S-19264T (=DSM 44701T), isolated from a smear-ripened cheese.</title>
        <authorList>
            <consortium name="US DOE Joint Genome Institute (JGI-PGF)"/>
            <person name="Walter F."/>
            <person name="Albersmeier A."/>
            <person name="Kalinowski J."/>
            <person name="Ruckert C."/>
        </authorList>
    </citation>
    <scope>NUCLEOTIDE SEQUENCE</scope>
    <source>
        <strain evidence="2">JCM 3090</strain>
    </source>
</reference>
<dbReference type="EMBL" id="BMQB01000015">
    <property type="protein sequence ID" value="GGK10776.1"/>
    <property type="molecule type" value="Genomic_DNA"/>
</dbReference>
<dbReference type="Proteomes" id="UP000649739">
    <property type="component" value="Unassembled WGS sequence"/>
</dbReference>
<gene>
    <name evidence="2" type="ORF">GCM10010123_45910</name>
</gene>
<evidence type="ECO:0000313" key="3">
    <source>
        <dbReference type="Proteomes" id="UP000649739"/>
    </source>
</evidence>
<comment type="caution">
    <text evidence="2">The sequence shown here is derived from an EMBL/GenBank/DDBJ whole genome shotgun (WGS) entry which is preliminary data.</text>
</comment>
<dbReference type="AlphaFoldDB" id="A0A8J3BC12"/>
<feature type="region of interest" description="Disordered" evidence="1">
    <location>
        <begin position="1"/>
        <end position="52"/>
    </location>
</feature>
<accession>A0A8J3BC12</accession>
<sequence>MVPGLPAPQAEQTRTEAAAPAEPPPYPGVRGYGRGGRSKKPSPSTRPAPAGMSRTSYYITAEAQAAMDTAVDQVLATLGDDVPKHVALSALIAAGAAQAEQVAAALVSERADALTRRLESLGIKSPYAEH</sequence>
<keyword evidence="3" id="KW-1185">Reference proteome</keyword>
<evidence type="ECO:0000256" key="1">
    <source>
        <dbReference type="SAM" id="MobiDB-lite"/>
    </source>
</evidence>
<protein>
    <submittedName>
        <fullName evidence="2">Uncharacterized protein</fullName>
    </submittedName>
</protein>